<accession>A0ABS2QD01</accession>
<dbReference type="GO" id="GO:0008168">
    <property type="term" value="F:methyltransferase activity"/>
    <property type="evidence" value="ECO:0007669"/>
    <property type="project" value="UniProtKB-KW"/>
</dbReference>
<dbReference type="Proteomes" id="UP000823486">
    <property type="component" value="Unassembled WGS sequence"/>
</dbReference>
<evidence type="ECO:0000256" key="3">
    <source>
        <dbReference type="ARBA" id="ARBA00022679"/>
    </source>
</evidence>
<reference evidence="7 8" key="1">
    <citation type="submission" date="2021-01" db="EMBL/GenBank/DDBJ databases">
        <title>Genomic Encyclopedia of Type Strains, Phase IV (KMG-IV): sequencing the most valuable type-strain genomes for metagenomic binning, comparative biology and taxonomic classification.</title>
        <authorList>
            <person name="Goeker M."/>
        </authorList>
    </citation>
    <scope>NUCLEOTIDE SEQUENCE [LARGE SCALE GENOMIC DNA]</scope>
    <source>
        <strain evidence="7 8">DSM 105482</strain>
    </source>
</reference>
<comment type="caution">
    <text evidence="7">The sequence shown here is derived from an EMBL/GenBank/DDBJ whole genome shotgun (WGS) entry which is preliminary data.</text>
</comment>
<dbReference type="Pfam" id="PF08241">
    <property type="entry name" value="Methyltransf_11"/>
    <property type="match status" value="1"/>
</dbReference>
<evidence type="ECO:0000256" key="2">
    <source>
        <dbReference type="ARBA" id="ARBA00022603"/>
    </source>
</evidence>
<dbReference type="InterPro" id="IPR013216">
    <property type="entry name" value="Methyltransf_11"/>
</dbReference>
<evidence type="ECO:0000256" key="1">
    <source>
        <dbReference type="ARBA" id="ARBA00005189"/>
    </source>
</evidence>
<gene>
    <name evidence="7" type="ORF">JOC77_000417</name>
</gene>
<dbReference type="CDD" id="cd02440">
    <property type="entry name" value="AdoMet_MTases"/>
    <property type="match status" value="1"/>
</dbReference>
<dbReference type="RefSeq" id="WP_204537847.1">
    <property type="nucleotide sequence ID" value="NZ_JAFBFI010000001.1"/>
</dbReference>
<dbReference type="Gene3D" id="3.40.50.150">
    <property type="entry name" value="Vaccinia Virus protein VP39"/>
    <property type="match status" value="1"/>
</dbReference>
<evidence type="ECO:0000313" key="8">
    <source>
        <dbReference type="Proteomes" id="UP000823486"/>
    </source>
</evidence>
<feature type="domain" description="Methyltransferase type 11" evidence="6">
    <location>
        <begin position="41"/>
        <end position="135"/>
    </location>
</feature>
<evidence type="ECO:0000256" key="5">
    <source>
        <dbReference type="ARBA" id="ARBA00025707"/>
    </source>
</evidence>
<dbReference type="InterPro" id="IPR029063">
    <property type="entry name" value="SAM-dependent_MTases_sf"/>
</dbReference>
<dbReference type="InterPro" id="IPR023576">
    <property type="entry name" value="UbiE/COQ5_MeTrFase_CS"/>
</dbReference>
<proteinExistence type="predicted"/>
<evidence type="ECO:0000313" key="7">
    <source>
        <dbReference type="EMBL" id="MBM7691014.1"/>
    </source>
</evidence>
<dbReference type="PANTHER" id="PTHR44307:SF2">
    <property type="entry name" value="PHOSPHOETHANOLAMINE METHYLTRANSFERASE ISOFORM X1"/>
    <property type="match status" value="1"/>
</dbReference>
<keyword evidence="2 7" id="KW-0489">Methyltransferase</keyword>
<evidence type="ECO:0000256" key="4">
    <source>
        <dbReference type="ARBA" id="ARBA00022691"/>
    </source>
</evidence>
<dbReference type="GO" id="GO:0032259">
    <property type="term" value="P:methylation"/>
    <property type="evidence" value="ECO:0007669"/>
    <property type="project" value="UniProtKB-KW"/>
</dbReference>
<organism evidence="7 8">
    <name type="scientific">Peribacillus deserti</name>
    <dbReference type="NCBI Taxonomy" id="673318"/>
    <lineage>
        <taxon>Bacteria</taxon>
        <taxon>Bacillati</taxon>
        <taxon>Bacillota</taxon>
        <taxon>Bacilli</taxon>
        <taxon>Bacillales</taxon>
        <taxon>Bacillaceae</taxon>
        <taxon>Peribacillus</taxon>
    </lineage>
</organism>
<evidence type="ECO:0000259" key="6">
    <source>
        <dbReference type="Pfam" id="PF08241"/>
    </source>
</evidence>
<dbReference type="SUPFAM" id="SSF53335">
    <property type="entry name" value="S-adenosyl-L-methionine-dependent methyltransferases"/>
    <property type="match status" value="1"/>
</dbReference>
<sequence length="243" mass="27371">MNFSYQDALAYYGIAGAHPGSLDLTKRILQQEIITPNTRILDAGCGTGQTASYISKTFPCKVYAIDSHPEMIQRAKIRFIKERLPVSLYHAAMEKMPFRNQSFDIILAESSTAFSNITRAVSEYFRVLKRGGILLTIDMTAEPELHPAARHEIKQFYGVHAVLTEKEWVDIFRQAGFKTVTTLKTSTILDELSNFNQSGPEPEGSQKLIPYHPAADYMLKTHQKISLQYGSSLGYRAFRITKG</sequence>
<dbReference type="PROSITE" id="PS01184">
    <property type="entry name" value="UBIE_2"/>
    <property type="match status" value="1"/>
</dbReference>
<dbReference type="EMBL" id="JAFBFI010000001">
    <property type="protein sequence ID" value="MBM7691014.1"/>
    <property type="molecule type" value="Genomic_DNA"/>
</dbReference>
<keyword evidence="3" id="KW-0808">Transferase</keyword>
<name>A0ABS2QD01_9BACI</name>
<keyword evidence="4" id="KW-0949">S-adenosyl-L-methionine</keyword>
<comment type="pathway">
    <text evidence="1">Lipid metabolism.</text>
</comment>
<dbReference type="PANTHER" id="PTHR44307">
    <property type="entry name" value="PHOSPHOETHANOLAMINE METHYLTRANSFERASE"/>
    <property type="match status" value="1"/>
</dbReference>
<comment type="pathway">
    <text evidence="5">Phospholipid metabolism.</text>
</comment>
<keyword evidence="8" id="KW-1185">Reference proteome</keyword>
<protein>
    <submittedName>
        <fullName evidence="7">SAM-dependent methyltransferase</fullName>
    </submittedName>
</protein>